<protein>
    <submittedName>
        <fullName evidence="10">Uncharacterized protein</fullName>
    </submittedName>
</protein>
<evidence type="ECO:0000256" key="1">
    <source>
        <dbReference type="ARBA" id="ARBA00004127"/>
    </source>
</evidence>
<keyword evidence="7" id="KW-0175">Coiled coil</keyword>
<evidence type="ECO:0000256" key="9">
    <source>
        <dbReference type="SAM" id="Phobius"/>
    </source>
</evidence>
<evidence type="ECO:0000313" key="11">
    <source>
        <dbReference type="Proteomes" id="UP000626109"/>
    </source>
</evidence>
<feature type="coiled-coil region" evidence="7">
    <location>
        <begin position="516"/>
        <end position="543"/>
    </location>
</feature>
<comment type="caution">
    <text evidence="10">The sequence shown here is derived from an EMBL/GenBank/DDBJ whole genome shotgun (WGS) entry which is preliminary data.</text>
</comment>
<evidence type="ECO:0000256" key="8">
    <source>
        <dbReference type="SAM" id="MobiDB-lite"/>
    </source>
</evidence>
<reference evidence="10" key="1">
    <citation type="submission" date="2021-02" db="EMBL/GenBank/DDBJ databases">
        <authorList>
            <person name="Dougan E. K."/>
            <person name="Rhodes N."/>
            <person name="Thang M."/>
            <person name="Chan C."/>
        </authorList>
    </citation>
    <scope>NUCLEOTIDE SEQUENCE</scope>
</reference>
<comment type="subcellular location">
    <subcellularLocation>
        <location evidence="1">Endomembrane system</location>
        <topology evidence="1">Multi-pass membrane protein</topology>
    </subcellularLocation>
</comment>
<evidence type="ECO:0000256" key="2">
    <source>
        <dbReference type="ARBA" id="ARBA00022448"/>
    </source>
</evidence>
<keyword evidence="5 9" id="KW-1133">Transmembrane helix</keyword>
<feature type="compositionally biased region" description="Acidic residues" evidence="8">
    <location>
        <begin position="31"/>
        <end position="43"/>
    </location>
</feature>
<accession>A0A813JN08</accession>
<feature type="transmembrane region" description="Helical" evidence="9">
    <location>
        <begin position="600"/>
        <end position="626"/>
    </location>
</feature>
<keyword evidence="3" id="KW-0762">Sugar transport</keyword>
<dbReference type="Pfam" id="PF08449">
    <property type="entry name" value="UAA"/>
    <property type="match status" value="1"/>
</dbReference>
<dbReference type="Proteomes" id="UP000626109">
    <property type="component" value="Unassembled WGS sequence"/>
</dbReference>
<feature type="region of interest" description="Disordered" evidence="8">
    <location>
        <begin position="1"/>
        <end position="20"/>
    </location>
</feature>
<feature type="transmembrane region" description="Helical" evidence="9">
    <location>
        <begin position="678"/>
        <end position="697"/>
    </location>
</feature>
<evidence type="ECO:0000313" key="10">
    <source>
        <dbReference type="EMBL" id="CAE8679334.1"/>
    </source>
</evidence>
<keyword evidence="6 9" id="KW-0472">Membrane</keyword>
<sequence length="903" mass="96214">MEAEEEVEAETAEEAAPVAQHVVEAEPVEAMEAEEEVEAETAEEAAPVAQQVVEAEPVVEAMEAEEEVEAETAEEAAPVAQQVVEAEPVEAMEAEEEVAAETAEEAAPVAQQVVEAEPVVEAMEAEEEVEAETAEEAAPAAQQVVEAEPVVAMEVDKAEHVEVVLAAAPAVMAGQVAMAARIAHFEDKPAAASSQQRGLGSSFSIMGHHGPGAPPPPPPPAGSHGGPAGHGVPPGQRAPAQDAASPTFGKKFLAGTTLCSDERPSFATDLPVDDQSPLSCDESFLGSFGSPFHEAVSPTPSFTPRCASPEAASSVLEHKYARPDTAAGVSSLALTAALALLAKTEADPQGDAPPSPPRYESLQRTRTPRGDIEQGGTPMSLRPGAALPRRSRWAILSVVVAAAAAAFAAHAAAGPLARHIHQVGQLSVGNANVPVEKKSDDLLLNFVGSSVSAAGQRALRSDVHRVLALRQSLRHPQWLDPLDDKIQDNSAGKLQSGEGQGSMGNKPVELPLTVEYDELKVKYAELKVKYAELEVKYAELKYAGNLAAFLQYAAQLHPDVPSGAYAMGGPLHPDGLVVEATSTLHDLMLIQRPLRMLPPMLLWCFTGPDLVPFFMVFGGCMSAIIAMEYVLKASGNCPKHTREARIQGPLFSLQVALLSCTRYIEYRRLCDLAFCARGFDRISVFVITFGIFLGSIGDAKKFFGCTDCGGRPGNATAAVATAEDDTAFLRWSFGIALLVFVQMLQGFLGHTQAYLYKQHADCGPRGALAEEFLFTSHVVSWLPFLFLWEDIVTASRSAMTSPPLHPMLPIPGRIVWLCINNLCQLVCIKGVFRLSANYSPLTVNITLSVRKFLSVMVSIAWFGNPWTHLHSMATVAIFGGVFGYSQCAAPPPIENAKDPKKSQ</sequence>
<evidence type="ECO:0000256" key="5">
    <source>
        <dbReference type="ARBA" id="ARBA00022989"/>
    </source>
</evidence>
<feature type="compositionally biased region" description="Polar residues" evidence="8">
    <location>
        <begin position="192"/>
        <end position="204"/>
    </location>
</feature>
<feature type="transmembrane region" description="Helical" evidence="9">
    <location>
        <begin position="728"/>
        <end position="748"/>
    </location>
</feature>
<feature type="region of interest" description="Disordered" evidence="8">
    <location>
        <begin position="189"/>
        <end position="244"/>
    </location>
</feature>
<evidence type="ECO:0000256" key="4">
    <source>
        <dbReference type="ARBA" id="ARBA00022692"/>
    </source>
</evidence>
<dbReference type="GO" id="GO:0005462">
    <property type="term" value="F:UDP-N-acetylglucosamine transmembrane transporter activity"/>
    <property type="evidence" value="ECO:0007669"/>
    <property type="project" value="TreeGrafter"/>
</dbReference>
<dbReference type="PANTHER" id="PTHR10778">
    <property type="entry name" value="SOLUTE CARRIER FAMILY 35 MEMBER B"/>
    <property type="match status" value="1"/>
</dbReference>
<feature type="region of interest" description="Disordered" evidence="8">
    <location>
        <begin position="31"/>
        <end position="50"/>
    </location>
</feature>
<gene>
    <name evidence="10" type="ORF">PGLA2088_LOCUS21305</name>
</gene>
<evidence type="ECO:0000256" key="3">
    <source>
        <dbReference type="ARBA" id="ARBA00022597"/>
    </source>
</evidence>
<dbReference type="PANTHER" id="PTHR10778:SF4">
    <property type="entry name" value="NUCLEOTIDE SUGAR TRANSPORTER SLC35B4"/>
    <property type="match status" value="1"/>
</dbReference>
<keyword evidence="2" id="KW-0813">Transport</keyword>
<keyword evidence="4 9" id="KW-0812">Transmembrane</keyword>
<organism evidence="10 11">
    <name type="scientific">Polarella glacialis</name>
    <name type="common">Dinoflagellate</name>
    <dbReference type="NCBI Taxonomy" id="89957"/>
    <lineage>
        <taxon>Eukaryota</taxon>
        <taxon>Sar</taxon>
        <taxon>Alveolata</taxon>
        <taxon>Dinophyceae</taxon>
        <taxon>Suessiales</taxon>
        <taxon>Suessiaceae</taxon>
        <taxon>Polarella</taxon>
    </lineage>
</organism>
<dbReference type="GO" id="GO:0005789">
    <property type="term" value="C:endoplasmic reticulum membrane"/>
    <property type="evidence" value="ECO:0007669"/>
    <property type="project" value="TreeGrafter"/>
</dbReference>
<dbReference type="InterPro" id="IPR013657">
    <property type="entry name" value="SCL35B1-4/HUT1"/>
</dbReference>
<dbReference type="EMBL" id="CAJNNW010025759">
    <property type="protein sequence ID" value="CAE8679334.1"/>
    <property type="molecule type" value="Genomic_DNA"/>
</dbReference>
<feature type="region of interest" description="Disordered" evidence="8">
    <location>
        <begin position="480"/>
        <end position="506"/>
    </location>
</feature>
<evidence type="ECO:0000256" key="6">
    <source>
        <dbReference type="ARBA" id="ARBA00023136"/>
    </source>
</evidence>
<name>A0A813JN08_POLGL</name>
<feature type="compositionally biased region" description="Pro residues" evidence="8">
    <location>
        <begin position="212"/>
        <end position="221"/>
    </location>
</feature>
<feature type="region of interest" description="Disordered" evidence="8">
    <location>
        <begin position="345"/>
        <end position="384"/>
    </location>
</feature>
<dbReference type="GO" id="GO:0005464">
    <property type="term" value="F:UDP-xylose transmembrane transporter activity"/>
    <property type="evidence" value="ECO:0007669"/>
    <property type="project" value="TreeGrafter"/>
</dbReference>
<feature type="compositionally biased region" description="Acidic residues" evidence="8">
    <location>
        <begin position="1"/>
        <end position="13"/>
    </location>
</feature>
<dbReference type="GO" id="GO:0000139">
    <property type="term" value="C:Golgi membrane"/>
    <property type="evidence" value="ECO:0007669"/>
    <property type="project" value="TreeGrafter"/>
</dbReference>
<proteinExistence type="predicted"/>
<dbReference type="AlphaFoldDB" id="A0A813JN08"/>
<evidence type="ECO:0000256" key="7">
    <source>
        <dbReference type="SAM" id="Coils"/>
    </source>
</evidence>